<feature type="region of interest" description="Disordered" evidence="1">
    <location>
        <begin position="24"/>
        <end position="49"/>
    </location>
</feature>
<protein>
    <submittedName>
        <fullName evidence="2">Uncharacterized protein</fullName>
    </submittedName>
</protein>
<evidence type="ECO:0000256" key="1">
    <source>
        <dbReference type="SAM" id="MobiDB-lite"/>
    </source>
</evidence>
<reference evidence="2" key="2">
    <citation type="journal article" date="2015" name="Fish Shellfish Immunol.">
        <title>Early steps in the European eel (Anguilla anguilla)-Vibrio vulnificus interaction in the gills: Role of the RtxA13 toxin.</title>
        <authorList>
            <person name="Callol A."/>
            <person name="Pajuelo D."/>
            <person name="Ebbesson L."/>
            <person name="Teles M."/>
            <person name="MacKenzie S."/>
            <person name="Amaro C."/>
        </authorList>
    </citation>
    <scope>NUCLEOTIDE SEQUENCE</scope>
</reference>
<dbReference type="AlphaFoldDB" id="A0A0E9PLU4"/>
<evidence type="ECO:0000313" key="2">
    <source>
        <dbReference type="EMBL" id="JAH04788.1"/>
    </source>
</evidence>
<organism evidence="2">
    <name type="scientific">Anguilla anguilla</name>
    <name type="common">European freshwater eel</name>
    <name type="synonym">Muraena anguilla</name>
    <dbReference type="NCBI Taxonomy" id="7936"/>
    <lineage>
        <taxon>Eukaryota</taxon>
        <taxon>Metazoa</taxon>
        <taxon>Chordata</taxon>
        <taxon>Craniata</taxon>
        <taxon>Vertebrata</taxon>
        <taxon>Euteleostomi</taxon>
        <taxon>Actinopterygii</taxon>
        <taxon>Neopterygii</taxon>
        <taxon>Teleostei</taxon>
        <taxon>Anguilliformes</taxon>
        <taxon>Anguillidae</taxon>
        <taxon>Anguilla</taxon>
    </lineage>
</organism>
<dbReference type="EMBL" id="GBXM01103789">
    <property type="protein sequence ID" value="JAH04788.1"/>
    <property type="molecule type" value="Transcribed_RNA"/>
</dbReference>
<sequence length="49" mass="5406">MYKARELSAKIISPENASLLCMPSQRMETSGRPKTQEGSRSVRISGPLL</sequence>
<reference evidence="2" key="1">
    <citation type="submission" date="2014-11" db="EMBL/GenBank/DDBJ databases">
        <authorList>
            <person name="Amaro Gonzalez C."/>
        </authorList>
    </citation>
    <scope>NUCLEOTIDE SEQUENCE</scope>
</reference>
<accession>A0A0E9PLU4</accession>
<proteinExistence type="predicted"/>
<name>A0A0E9PLU4_ANGAN</name>